<dbReference type="GO" id="GO:0005634">
    <property type="term" value="C:nucleus"/>
    <property type="evidence" value="ECO:0007669"/>
    <property type="project" value="UniProtKB-SubCell"/>
</dbReference>
<evidence type="ECO:0000313" key="11">
    <source>
        <dbReference type="Ensembl" id="ENSHHUP00000003456.1"/>
    </source>
</evidence>
<feature type="domain" description="C2H2-type" evidence="10">
    <location>
        <begin position="130"/>
        <end position="157"/>
    </location>
</feature>
<evidence type="ECO:0000313" key="12">
    <source>
        <dbReference type="Proteomes" id="UP000314982"/>
    </source>
</evidence>
<evidence type="ECO:0000256" key="2">
    <source>
        <dbReference type="ARBA" id="ARBA00006991"/>
    </source>
</evidence>
<keyword evidence="6" id="KW-0862">Zinc</keyword>
<dbReference type="FunFam" id="3.30.160.60:FF:002061">
    <property type="entry name" value="Uncharacterized protein"/>
    <property type="match status" value="1"/>
</dbReference>
<dbReference type="PANTHER" id="PTHR23234">
    <property type="entry name" value="ZNF44 PROTEIN"/>
    <property type="match status" value="1"/>
</dbReference>
<feature type="domain" description="C2H2-type" evidence="10">
    <location>
        <begin position="74"/>
        <end position="101"/>
    </location>
</feature>
<dbReference type="Ensembl" id="ENSHHUT00000003577.1">
    <property type="protein sequence ID" value="ENSHHUP00000003456.1"/>
    <property type="gene ID" value="ENSHHUG00000002193.1"/>
</dbReference>
<dbReference type="AlphaFoldDB" id="A0A4W5JUJ3"/>
<dbReference type="InterPro" id="IPR013087">
    <property type="entry name" value="Znf_C2H2_type"/>
</dbReference>
<dbReference type="Proteomes" id="UP000314982">
    <property type="component" value="Unassembled WGS sequence"/>
</dbReference>
<proteinExistence type="inferred from homology"/>
<dbReference type="SUPFAM" id="SSF57667">
    <property type="entry name" value="beta-beta-alpha zinc fingers"/>
    <property type="match status" value="2"/>
</dbReference>
<feature type="domain" description="C2H2-type" evidence="10">
    <location>
        <begin position="102"/>
        <end position="129"/>
    </location>
</feature>
<evidence type="ECO:0000256" key="6">
    <source>
        <dbReference type="ARBA" id="ARBA00022833"/>
    </source>
</evidence>
<accession>A0A4W5JUJ3</accession>
<dbReference type="FunFam" id="3.30.160.60:FF:000218">
    <property type="entry name" value="Zinc finger protein 10"/>
    <property type="match status" value="1"/>
</dbReference>
<evidence type="ECO:0000259" key="10">
    <source>
        <dbReference type="PROSITE" id="PS50157"/>
    </source>
</evidence>
<organism evidence="11 12">
    <name type="scientific">Hucho hucho</name>
    <name type="common">huchen</name>
    <dbReference type="NCBI Taxonomy" id="62062"/>
    <lineage>
        <taxon>Eukaryota</taxon>
        <taxon>Metazoa</taxon>
        <taxon>Chordata</taxon>
        <taxon>Craniata</taxon>
        <taxon>Vertebrata</taxon>
        <taxon>Euteleostomi</taxon>
        <taxon>Actinopterygii</taxon>
        <taxon>Neopterygii</taxon>
        <taxon>Teleostei</taxon>
        <taxon>Protacanthopterygii</taxon>
        <taxon>Salmoniformes</taxon>
        <taxon>Salmonidae</taxon>
        <taxon>Salmoninae</taxon>
        <taxon>Hucho</taxon>
    </lineage>
</organism>
<feature type="region of interest" description="Disordered" evidence="9">
    <location>
        <begin position="21"/>
        <end position="76"/>
    </location>
</feature>
<dbReference type="InterPro" id="IPR050758">
    <property type="entry name" value="Znf_C2H2-type"/>
</dbReference>
<evidence type="ECO:0000256" key="8">
    <source>
        <dbReference type="PROSITE-ProRule" id="PRU00042"/>
    </source>
</evidence>
<dbReference type="PROSITE" id="PS50157">
    <property type="entry name" value="ZINC_FINGER_C2H2_2"/>
    <property type="match status" value="4"/>
</dbReference>
<sequence>MLATRLRRWLNESVSTWLKQHPVSCGPLDMTSPSEDAHRRRLTGTGERLDPHSDSWKSPSGEPDREMPKPTGRHHCSHCGKRFTQLGALVGHKRTHTGEKPYHCSHCGKSFRWYGSPNEHDRTHIGEKPFQCSHCGKSFTHRGSLKMHERIHTGEKPYQCSQWEKSFTRSWDLKKHERTHTE</sequence>
<evidence type="ECO:0000256" key="7">
    <source>
        <dbReference type="ARBA" id="ARBA00023242"/>
    </source>
</evidence>
<evidence type="ECO:0000256" key="5">
    <source>
        <dbReference type="ARBA" id="ARBA00022771"/>
    </source>
</evidence>
<feature type="domain" description="C2H2-type" evidence="10">
    <location>
        <begin position="158"/>
        <end position="182"/>
    </location>
</feature>
<dbReference type="Pfam" id="PF00096">
    <property type="entry name" value="zf-C2H2"/>
    <property type="match status" value="2"/>
</dbReference>
<dbReference type="FunFam" id="3.30.160.60:FF:002343">
    <property type="entry name" value="Zinc finger protein 33A"/>
    <property type="match status" value="1"/>
</dbReference>
<evidence type="ECO:0000256" key="9">
    <source>
        <dbReference type="SAM" id="MobiDB-lite"/>
    </source>
</evidence>
<evidence type="ECO:0000256" key="3">
    <source>
        <dbReference type="ARBA" id="ARBA00022723"/>
    </source>
</evidence>
<dbReference type="PANTHER" id="PTHR23234:SF8">
    <property type="entry name" value="C2H2-TYPE DOMAIN-CONTAINING PROTEIN"/>
    <property type="match status" value="1"/>
</dbReference>
<keyword evidence="5 8" id="KW-0863">Zinc-finger</keyword>
<name>A0A4W5JUJ3_9TELE</name>
<dbReference type="PROSITE" id="PS00028">
    <property type="entry name" value="ZINC_FINGER_C2H2_1"/>
    <property type="match status" value="3"/>
</dbReference>
<keyword evidence="4" id="KW-0677">Repeat</keyword>
<protein>
    <recommendedName>
        <fullName evidence="10">C2H2-type domain-containing protein</fullName>
    </recommendedName>
</protein>
<reference evidence="11" key="2">
    <citation type="submission" date="2025-08" db="UniProtKB">
        <authorList>
            <consortium name="Ensembl"/>
        </authorList>
    </citation>
    <scope>IDENTIFICATION</scope>
</reference>
<dbReference type="GeneTree" id="ENSGT01150000286971"/>
<comment type="subcellular location">
    <subcellularLocation>
        <location evidence="1">Nucleus</location>
    </subcellularLocation>
</comment>
<dbReference type="SMART" id="SM00355">
    <property type="entry name" value="ZnF_C2H2"/>
    <property type="match status" value="4"/>
</dbReference>
<dbReference type="FunFam" id="3.30.160.60:FF:001498">
    <property type="entry name" value="Zinc finger protein 404"/>
    <property type="match status" value="1"/>
</dbReference>
<dbReference type="InterPro" id="IPR036236">
    <property type="entry name" value="Znf_C2H2_sf"/>
</dbReference>
<dbReference type="STRING" id="62062.ENSHHUP00000003456"/>
<reference evidence="12" key="1">
    <citation type="submission" date="2018-06" db="EMBL/GenBank/DDBJ databases">
        <title>Genome assembly of Danube salmon.</title>
        <authorList>
            <person name="Macqueen D.J."/>
            <person name="Gundappa M.K."/>
        </authorList>
    </citation>
    <scope>NUCLEOTIDE SEQUENCE [LARGE SCALE GENOMIC DNA]</scope>
</reference>
<evidence type="ECO:0000256" key="4">
    <source>
        <dbReference type="ARBA" id="ARBA00022737"/>
    </source>
</evidence>
<comment type="similarity">
    <text evidence="2">Belongs to the krueppel C2H2-type zinc-finger protein family.</text>
</comment>
<keyword evidence="3" id="KW-0479">Metal-binding</keyword>
<keyword evidence="7" id="KW-0539">Nucleus</keyword>
<dbReference type="Gene3D" id="3.30.160.60">
    <property type="entry name" value="Classic Zinc Finger"/>
    <property type="match status" value="4"/>
</dbReference>
<keyword evidence="12" id="KW-1185">Reference proteome</keyword>
<reference evidence="11" key="3">
    <citation type="submission" date="2025-09" db="UniProtKB">
        <authorList>
            <consortium name="Ensembl"/>
        </authorList>
    </citation>
    <scope>IDENTIFICATION</scope>
</reference>
<evidence type="ECO:0000256" key="1">
    <source>
        <dbReference type="ARBA" id="ARBA00004123"/>
    </source>
</evidence>
<dbReference type="GO" id="GO:0008270">
    <property type="term" value="F:zinc ion binding"/>
    <property type="evidence" value="ECO:0007669"/>
    <property type="project" value="UniProtKB-KW"/>
</dbReference>